<evidence type="ECO:0000313" key="20">
    <source>
        <dbReference type="Ensembl" id="ENSEEEP00000015258.2"/>
    </source>
</evidence>
<feature type="disulfide bond" evidence="15">
    <location>
        <begin position="138"/>
        <end position="150"/>
    </location>
</feature>
<evidence type="ECO:0000256" key="6">
    <source>
        <dbReference type="ARBA" id="ARBA00022692"/>
    </source>
</evidence>
<keyword evidence="21" id="KW-1185">Reference proteome</keyword>
<keyword evidence="11 14" id="KW-1015">Disulfide bond</keyword>
<dbReference type="SMART" id="SM00192">
    <property type="entry name" value="LDLa"/>
    <property type="match status" value="6"/>
</dbReference>
<name>A0A4W4ETV0_ELEEL</name>
<evidence type="ECO:0000256" key="9">
    <source>
        <dbReference type="ARBA" id="ARBA00022989"/>
    </source>
</evidence>
<organism evidence="20 21">
    <name type="scientific">Electrophorus electricus</name>
    <name type="common">Electric eel</name>
    <name type="synonym">Gymnotus electricus</name>
    <dbReference type="NCBI Taxonomy" id="8005"/>
    <lineage>
        <taxon>Eukaryota</taxon>
        <taxon>Metazoa</taxon>
        <taxon>Chordata</taxon>
        <taxon>Craniata</taxon>
        <taxon>Vertebrata</taxon>
        <taxon>Euteleostomi</taxon>
        <taxon>Actinopterygii</taxon>
        <taxon>Neopterygii</taxon>
        <taxon>Teleostei</taxon>
        <taxon>Ostariophysi</taxon>
        <taxon>Gymnotiformes</taxon>
        <taxon>Gymnotoidei</taxon>
        <taxon>Gymnotidae</taxon>
        <taxon>Electrophorus</taxon>
    </lineage>
</organism>
<dbReference type="GO" id="GO:0006898">
    <property type="term" value="P:receptor-mediated endocytosis"/>
    <property type="evidence" value="ECO:0007669"/>
    <property type="project" value="TreeGrafter"/>
</dbReference>
<feature type="disulfide bond" evidence="15">
    <location>
        <begin position="235"/>
        <end position="253"/>
    </location>
</feature>
<dbReference type="AlphaFoldDB" id="A0A4W4ETV0"/>
<dbReference type="Gene3D" id="2.120.10.30">
    <property type="entry name" value="TolB, C-terminal domain"/>
    <property type="match status" value="1"/>
</dbReference>
<dbReference type="Ensembl" id="ENSEEET00000015437.2">
    <property type="protein sequence ID" value="ENSEEEP00000015258.2"/>
    <property type="gene ID" value="ENSEEEG00000007145.2"/>
</dbReference>
<feature type="region of interest" description="Disordered" evidence="17">
    <location>
        <begin position="739"/>
        <end position="784"/>
    </location>
</feature>
<evidence type="ECO:0000256" key="3">
    <source>
        <dbReference type="ARBA" id="ARBA00022475"/>
    </source>
</evidence>
<keyword evidence="4 14" id="KW-0245">EGF-like domain</keyword>
<comment type="similarity">
    <text evidence="2">Belongs to the LDLR family.</text>
</comment>
<reference evidence="20" key="4">
    <citation type="submission" date="2025-08" db="UniProtKB">
        <authorList>
            <consortium name="Ensembl"/>
        </authorList>
    </citation>
    <scope>IDENTIFICATION</scope>
</reference>
<dbReference type="SUPFAM" id="SSF57424">
    <property type="entry name" value="LDL receptor-like module"/>
    <property type="match status" value="6"/>
</dbReference>
<feature type="disulfide bond" evidence="15">
    <location>
        <begin position="157"/>
        <end position="172"/>
    </location>
</feature>
<dbReference type="InterPro" id="IPR051221">
    <property type="entry name" value="LDLR-related"/>
</dbReference>
<feature type="disulfide bond" evidence="15">
    <location>
        <begin position="58"/>
        <end position="70"/>
    </location>
</feature>
<feature type="disulfide bond" evidence="15">
    <location>
        <begin position="267"/>
        <end position="279"/>
    </location>
</feature>
<dbReference type="GO" id="GO:0016324">
    <property type="term" value="C:apical plasma membrane"/>
    <property type="evidence" value="ECO:0007669"/>
    <property type="project" value="TreeGrafter"/>
</dbReference>
<dbReference type="SUPFAM" id="SSF63825">
    <property type="entry name" value="YWTD domain"/>
    <property type="match status" value="1"/>
</dbReference>
<dbReference type="InterPro" id="IPR002172">
    <property type="entry name" value="LDrepeatLR_classA_rpt"/>
</dbReference>
<feature type="disulfide bond" evidence="15">
    <location>
        <begin position="120"/>
        <end position="135"/>
    </location>
</feature>
<dbReference type="SUPFAM" id="SSF57184">
    <property type="entry name" value="Growth factor receptor domain"/>
    <property type="match status" value="1"/>
</dbReference>
<dbReference type="InterPro" id="IPR011042">
    <property type="entry name" value="6-blade_b-propeller_TolB-like"/>
</dbReference>
<feature type="repeat" description="LDL-receptor class B" evidence="16">
    <location>
        <begin position="473"/>
        <end position="515"/>
    </location>
</feature>
<reference evidence="20" key="5">
    <citation type="submission" date="2025-09" db="UniProtKB">
        <authorList>
            <consortium name="Ensembl"/>
        </authorList>
    </citation>
    <scope>IDENTIFICATION</scope>
</reference>
<dbReference type="GO" id="GO:0043235">
    <property type="term" value="C:receptor complex"/>
    <property type="evidence" value="ECO:0007669"/>
    <property type="project" value="TreeGrafter"/>
</dbReference>
<dbReference type="InterPro" id="IPR000152">
    <property type="entry name" value="EGF-type_Asp/Asn_hydroxyl_site"/>
</dbReference>
<comment type="subcellular location">
    <subcellularLocation>
        <location evidence="1">Cell membrane</location>
        <topology evidence="1">Single-pass type I membrane protein</topology>
    </subcellularLocation>
</comment>
<feature type="disulfide bond" evidence="15">
    <location>
        <begin position="286"/>
        <end position="301"/>
    </location>
</feature>
<evidence type="ECO:0000256" key="12">
    <source>
        <dbReference type="ARBA" id="ARBA00023170"/>
    </source>
</evidence>
<evidence type="ECO:0000256" key="17">
    <source>
        <dbReference type="SAM" id="MobiDB-lite"/>
    </source>
</evidence>
<keyword evidence="3" id="KW-1003">Cell membrane</keyword>
<dbReference type="PANTHER" id="PTHR22722:SF15">
    <property type="entry name" value="LOW-DENSITY LIPOPROTEIN RECEPTOR-RELATED"/>
    <property type="match status" value="1"/>
</dbReference>
<gene>
    <name evidence="20" type="primary">LRP8</name>
</gene>
<feature type="transmembrane region" description="Helical" evidence="18">
    <location>
        <begin position="788"/>
        <end position="807"/>
    </location>
</feature>
<feature type="repeat" description="LDL-receptor class B" evidence="16">
    <location>
        <begin position="516"/>
        <end position="559"/>
    </location>
</feature>
<dbReference type="FunFam" id="4.10.400.10:FF:000043">
    <property type="entry name" value="Very low density lipoprotein receptor"/>
    <property type="match status" value="1"/>
</dbReference>
<reference evidence="21" key="1">
    <citation type="journal article" date="2014" name="Science">
        <title>Nonhuman genetics. Genomic basis for the convergent evolution of electric organs.</title>
        <authorList>
            <person name="Gallant J.R."/>
            <person name="Traeger L.L."/>
            <person name="Volkening J.D."/>
            <person name="Moffett H."/>
            <person name="Chen P.H."/>
            <person name="Novina C.D."/>
            <person name="Phillips G.N.Jr."/>
            <person name="Anand R."/>
            <person name="Wells G.B."/>
            <person name="Pinch M."/>
            <person name="Guth R."/>
            <person name="Unguez G.A."/>
            <person name="Albert J.S."/>
            <person name="Zakon H.H."/>
            <person name="Samanta M.P."/>
            <person name="Sussman M.R."/>
        </authorList>
    </citation>
    <scope>NUCLEOTIDE SEQUENCE [LARGE SCALE GENOMIC DNA]</scope>
</reference>
<proteinExistence type="inferred from homology"/>
<dbReference type="InterPro" id="IPR000033">
    <property type="entry name" value="LDLR_classB_rpt"/>
</dbReference>
<dbReference type="SMART" id="SM00135">
    <property type="entry name" value="LY"/>
    <property type="match status" value="5"/>
</dbReference>
<dbReference type="SMART" id="SM00181">
    <property type="entry name" value="EGF"/>
    <property type="match status" value="3"/>
</dbReference>
<evidence type="ECO:0000256" key="7">
    <source>
        <dbReference type="ARBA" id="ARBA00022729"/>
    </source>
</evidence>
<dbReference type="InterPro" id="IPR000742">
    <property type="entry name" value="EGF"/>
</dbReference>
<protein>
    <recommendedName>
        <fullName evidence="19">EGF-like domain-containing protein</fullName>
    </recommendedName>
</protein>
<reference evidence="20" key="3">
    <citation type="submission" date="2020-05" db="EMBL/GenBank/DDBJ databases">
        <title>Electrophorus electricus (electric eel) genome, fEleEle1, primary haplotype.</title>
        <authorList>
            <person name="Myers G."/>
            <person name="Meyer A."/>
            <person name="Fedrigo O."/>
            <person name="Formenti G."/>
            <person name="Rhie A."/>
            <person name="Tracey A."/>
            <person name="Sims Y."/>
            <person name="Jarvis E.D."/>
        </authorList>
    </citation>
    <scope>NUCLEOTIDE SEQUENCE [LARGE SCALE GENOMIC DNA]</scope>
</reference>
<dbReference type="PROSITE" id="PS01186">
    <property type="entry name" value="EGF_2"/>
    <property type="match status" value="2"/>
</dbReference>
<dbReference type="PROSITE" id="PS01187">
    <property type="entry name" value="EGF_CA"/>
    <property type="match status" value="1"/>
</dbReference>
<dbReference type="PANTHER" id="PTHR22722">
    <property type="entry name" value="LOW-DENSITY LIPOPROTEIN RECEPTOR-RELATED PROTEIN 2-RELATED"/>
    <property type="match status" value="1"/>
</dbReference>
<evidence type="ECO:0000256" key="11">
    <source>
        <dbReference type="ARBA" id="ARBA00023157"/>
    </source>
</evidence>
<dbReference type="SMART" id="SM00179">
    <property type="entry name" value="EGF_CA"/>
    <property type="match status" value="2"/>
</dbReference>
<keyword evidence="10 18" id="KW-0472">Membrane</keyword>
<evidence type="ECO:0000256" key="18">
    <source>
        <dbReference type="SAM" id="Phobius"/>
    </source>
</evidence>
<dbReference type="FunFam" id="4.10.400.10:FF:000034">
    <property type="entry name" value="Low-density lipoprotein receptor-related protein 2"/>
    <property type="match status" value="1"/>
</dbReference>
<dbReference type="FunFam" id="4.10.400.10:FF:000162">
    <property type="entry name" value="LDL receptor related protein 8"/>
    <property type="match status" value="1"/>
</dbReference>
<feature type="disulfide bond" evidence="15">
    <location>
        <begin position="228"/>
        <end position="240"/>
    </location>
</feature>
<dbReference type="CDD" id="cd00054">
    <property type="entry name" value="EGF_CA"/>
    <property type="match status" value="1"/>
</dbReference>
<feature type="domain" description="EGF-like" evidence="19">
    <location>
        <begin position="341"/>
        <end position="380"/>
    </location>
</feature>
<keyword evidence="8" id="KW-0677">Repeat</keyword>
<dbReference type="Pfam" id="PF00057">
    <property type="entry name" value="Ldl_recept_a"/>
    <property type="match status" value="6"/>
</dbReference>
<keyword evidence="5" id="KW-0254">Endocytosis</keyword>
<dbReference type="GO" id="GO:0005509">
    <property type="term" value="F:calcium ion binding"/>
    <property type="evidence" value="ECO:0007669"/>
    <property type="project" value="InterPro"/>
</dbReference>
<keyword evidence="12" id="KW-0675">Receptor</keyword>
<feature type="transmembrane region" description="Helical" evidence="18">
    <location>
        <begin position="6"/>
        <end position="23"/>
    </location>
</feature>
<keyword evidence="7" id="KW-0732">Signal</keyword>
<accession>A0A4W4ETV0</accession>
<evidence type="ECO:0000256" key="5">
    <source>
        <dbReference type="ARBA" id="ARBA00022583"/>
    </source>
</evidence>
<feature type="disulfide bond" evidence="15">
    <location>
        <begin position="247"/>
        <end position="262"/>
    </location>
</feature>
<dbReference type="Pfam" id="PF12662">
    <property type="entry name" value="cEGF"/>
    <property type="match status" value="1"/>
</dbReference>
<dbReference type="InterPro" id="IPR036055">
    <property type="entry name" value="LDL_receptor-like_sf"/>
</dbReference>
<dbReference type="InterPro" id="IPR018097">
    <property type="entry name" value="EGF_Ca-bd_CS"/>
</dbReference>
<dbReference type="InterPro" id="IPR026823">
    <property type="entry name" value="cEGF"/>
</dbReference>
<feature type="disulfide bond" evidence="15">
    <location>
        <begin position="274"/>
        <end position="292"/>
    </location>
</feature>
<feature type="disulfide bond" evidence="15">
    <location>
        <begin position="65"/>
        <end position="83"/>
    </location>
</feature>
<dbReference type="PROSITE" id="PS50068">
    <property type="entry name" value="LDLRA_2"/>
    <property type="match status" value="6"/>
</dbReference>
<evidence type="ECO:0000256" key="4">
    <source>
        <dbReference type="ARBA" id="ARBA00022536"/>
    </source>
</evidence>
<dbReference type="InterPro" id="IPR009030">
    <property type="entry name" value="Growth_fac_rcpt_cys_sf"/>
</dbReference>
<dbReference type="PROSITE" id="PS00010">
    <property type="entry name" value="ASX_HYDROXYL"/>
    <property type="match status" value="1"/>
</dbReference>
<dbReference type="InterPro" id="IPR023415">
    <property type="entry name" value="LDLR_class-A_CS"/>
</dbReference>
<feature type="disulfide bond" evidence="15">
    <location>
        <begin position="145"/>
        <end position="163"/>
    </location>
</feature>
<feature type="disulfide bond" evidence="14">
    <location>
        <begin position="345"/>
        <end position="355"/>
    </location>
</feature>
<dbReference type="FunFam" id="4.10.400.10:FF:000113">
    <property type="entry name" value="Low-density lipoprotein receptor-related protein 8"/>
    <property type="match status" value="1"/>
</dbReference>
<evidence type="ECO:0000313" key="21">
    <source>
        <dbReference type="Proteomes" id="UP000314983"/>
    </source>
</evidence>
<evidence type="ECO:0000256" key="16">
    <source>
        <dbReference type="PROSITE-ProRule" id="PRU00461"/>
    </source>
</evidence>
<evidence type="ECO:0000256" key="15">
    <source>
        <dbReference type="PROSITE-ProRule" id="PRU00124"/>
    </source>
</evidence>
<keyword evidence="13" id="KW-0325">Glycoprotein</keyword>
<dbReference type="Pfam" id="PF00058">
    <property type="entry name" value="Ldl_recept_b"/>
    <property type="match status" value="5"/>
</dbReference>
<reference evidence="21" key="2">
    <citation type="journal article" date="2017" name="Sci. Adv.">
        <title>A tail of two voltages: Proteomic comparison of the three electric organs of the electric eel.</title>
        <authorList>
            <person name="Traeger L.L."/>
            <person name="Sabat G."/>
            <person name="Barrett-Wilt G.A."/>
            <person name="Wells G.B."/>
            <person name="Sussman M.R."/>
        </authorList>
    </citation>
    <scope>NUCLEOTIDE SEQUENCE [LARGE SCALE GENOMIC DNA]</scope>
</reference>
<dbReference type="PRINTS" id="PR00261">
    <property type="entry name" value="LDLRECEPTOR"/>
</dbReference>
<dbReference type="CDD" id="cd00112">
    <property type="entry name" value="LDLa"/>
    <property type="match status" value="5"/>
</dbReference>
<dbReference type="FunFam" id="2.120.10.30:FF:000002">
    <property type="entry name" value="low-density lipoprotein receptor isoform X1"/>
    <property type="match status" value="1"/>
</dbReference>
<sequence length="901" mass="98398">EGSPQPLPLSLHVPANLLFLLIYNLLGLHVLISVFVCVCVCVCVCACCFLLRAAKKTCASTDFACKNGQCVPARWRCDGEPECSDGSDEADFTCSKQTCPPEKFDCGGTTNKCVSLSWRCDGETDCENGADEDQCAACPPKEFQCRSGLCVAPTFVCDGDDDCGDGSDEEKCAAGMAITCGPHEFHCGGGGECVPKLWTCDGDPDCGDGSDEAPAHCSHRAEPPRPRCPAGEFQCTSGECVHLNWKCDGDADCKDKSDEANCPLLTCRPDEFQCGDGSCIHGTKQCNHVHDCPDFSDEAGCLNECVNSNGGCSHMCRDRRIGYECECPSGYKLLDKKTCADIDECENPDVCSQICINYKGDYKCECYEGYEMDPVTKTCKAVGSSPYLMFTNRHEIRRLDLVKRDYTQVVPTLKNAVALDVDVTTNKMYWCDLFHRKIFSAYINKASNASEQITLIESALHSPEGIAVDWVHKNIYWTDSGHKTISVATNDGKKRKILIDTELSEPRAIAVDPRQGFMYWSDWGTQAKIEKAGLNGVDRQLLVSERIEWPNGITLDLSSRRLYWVDSKLHLISSVDLNGDDRRVLLSSVNHLGHPFALTLFEDRVYWTDLEDEAIYSVDRLTGHDVALLAQHLNNPLDVVVFHELRQPKAPDSCNMGSLPNGGCEYLCLKAPQITEHSPKYTCACPDGGELGPDMRRCVAGKPSGTTTAPPSITTTTEPATTTRASAATTSTTIYYYSTTPTPTMSSATPARTGTHSTTPPAPSTSTSSSTTYSPTDSSSTVSTTHTIPIIATVVVGLLCTGGYLVWRNWRRRNTKSMNFDNPVYRKTTEDDDDDEIHIGRSEQIGHVYPAVSGSARQPFLTLPLGGAITDPAAQNTPTLSLVLGGQAKLQHQTRMFSCYT</sequence>
<feature type="compositionally biased region" description="Low complexity" evidence="17">
    <location>
        <begin position="703"/>
        <end position="726"/>
    </location>
</feature>
<dbReference type="Proteomes" id="UP000314983">
    <property type="component" value="Chromosome 3"/>
</dbReference>
<dbReference type="Gene3D" id="4.10.400.10">
    <property type="entry name" value="Low-density Lipoprotein Receptor"/>
    <property type="match status" value="6"/>
</dbReference>
<keyword evidence="6 18" id="KW-0812">Transmembrane</keyword>
<feature type="transmembrane region" description="Helical" evidence="18">
    <location>
        <begin position="30"/>
        <end position="54"/>
    </location>
</feature>
<dbReference type="PROSITE" id="PS50026">
    <property type="entry name" value="EGF_3"/>
    <property type="match status" value="1"/>
</dbReference>
<feature type="region of interest" description="Disordered" evidence="17">
    <location>
        <begin position="696"/>
        <end position="726"/>
    </location>
</feature>
<dbReference type="FunFam" id="4.10.400.10:FF:000005">
    <property type="entry name" value="low-density lipoprotein receptor-related protein 1B"/>
    <property type="match status" value="1"/>
</dbReference>
<evidence type="ECO:0000256" key="14">
    <source>
        <dbReference type="PROSITE-ProRule" id="PRU00076"/>
    </source>
</evidence>
<evidence type="ECO:0000256" key="1">
    <source>
        <dbReference type="ARBA" id="ARBA00004251"/>
    </source>
</evidence>
<dbReference type="Gene3D" id="2.10.25.10">
    <property type="entry name" value="Laminin"/>
    <property type="match status" value="3"/>
</dbReference>
<feature type="repeat" description="LDL-receptor class B" evidence="16">
    <location>
        <begin position="560"/>
        <end position="604"/>
    </location>
</feature>
<evidence type="ECO:0000256" key="8">
    <source>
        <dbReference type="ARBA" id="ARBA00022737"/>
    </source>
</evidence>
<keyword evidence="9 18" id="KW-1133">Transmembrane helix</keyword>
<dbReference type="PROSITE" id="PS01209">
    <property type="entry name" value="LDLRA_1"/>
    <property type="match status" value="5"/>
</dbReference>
<dbReference type="GeneTree" id="ENSGT00940000154819"/>
<comment type="caution">
    <text evidence="14">Lacks conserved residue(s) required for the propagation of feature annotation.</text>
</comment>
<feature type="repeat" description="LDL-receptor class B" evidence="16">
    <location>
        <begin position="426"/>
        <end position="472"/>
    </location>
</feature>
<evidence type="ECO:0000256" key="2">
    <source>
        <dbReference type="ARBA" id="ARBA00009939"/>
    </source>
</evidence>
<dbReference type="InterPro" id="IPR001881">
    <property type="entry name" value="EGF-like_Ca-bd_dom"/>
</dbReference>
<dbReference type="FunFam" id="2.10.25.10:FF:000009">
    <property type="entry name" value="Low-density lipoprotein receptor isoform 1"/>
    <property type="match status" value="1"/>
</dbReference>
<evidence type="ECO:0000256" key="13">
    <source>
        <dbReference type="ARBA" id="ARBA00023180"/>
    </source>
</evidence>
<dbReference type="PROSITE" id="PS51120">
    <property type="entry name" value="LDLRB"/>
    <property type="match status" value="4"/>
</dbReference>
<evidence type="ECO:0000256" key="10">
    <source>
        <dbReference type="ARBA" id="ARBA00023136"/>
    </source>
</evidence>
<evidence type="ECO:0000259" key="19">
    <source>
        <dbReference type="PROSITE" id="PS50026"/>
    </source>
</evidence>
<dbReference type="GO" id="GO:0042562">
    <property type="term" value="F:hormone binding"/>
    <property type="evidence" value="ECO:0007669"/>
    <property type="project" value="TreeGrafter"/>
</dbReference>